<dbReference type="PROSITE" id="PS51379">
    <property type="entry name" value="4FE4S_FER_2"/>
    <property type="match status" value="1"/>
</dbReference>
<evidence type="ECO:0000313" key="17">
    <source>
        <dbReference type="EMBL" id="EYU35521.1"/>
    </source>
</evidence>
<dbReference type="InterPro" id="IPR029058">
    <property type="entry name" value="AB_hydrolase_fold"/>
</dbReference>
<keyword evidence="18" id="KW-1185">Reference proteome</keyword>
<dbReference type="InterPro" id="IPR052542">
    <property type="entry name" value="Cholesterol_Oxidase"/>
</dbReference>
<dbReference type="InterPro" id="IPR017896">
    <property type="entry name" value="4Fe4S_Fe-S-bd"/>
</dbReference>
<keyword evidence="8" id="KW-0753">Steroid metabolism</keyword>
<dbReference type="STRING" id="4155.A0A022R5M0"/>
<evidence type="ECO:0000256" key="5">
    <source>
        <dbReference type="ARBA" id="ARBA00023002"/>
    </source>
</evidence>
<evidence type="ECO:0000256" key="15">
    <source>
        <dbReference type="SAM" id="Phobius"/>
    </source>
</evidence>
<dbReference type="GO" id="GO:0008203">
    <property type="term" value="P:cholesterol metabolic process"/>
    <property type="evidence" value="ECO:0007669"/>
    <property type="project" value="UniProtKB-KW"/>
</dbReference>
<dbReference type="Gene3D" id="3.30.410.10">
    <property type="entry name" value="Cholesterol Oxidase, domain 2"/>
    <property type="match status" value="2"/>
</dbReference>
<keyword evidence="5" id="KW-0560">Oxidoreductase</keyword>
<keyword evidence="15" id="KW-0812">Transmembrane</keyword>
<dbReference type="Pfam" id="PF05199">
    <property type="entry name" value="GMC_oxred_C"/>
    <property type="match status" value="1"/>
</dbReference>
<comment type="pathway">
    <text evidence="11">Steroid metabolism; cholesterol degradation.</text>
</comment>
<keyword evidence="15" id="KW-1133">Transmembrane helix</keyword>
<keyword evidence="4" id="KW-0274">FAD</keyword>
<organism evidence="17 18">
    <name type="scientific">Erythranthe guttata</name>
    <name type="common">Yellow monkey flower</name>
    <name type="synonym">Mimulus guttatus</name>
    <dbReference type="NCBI Taxonomy" id="4155"/>
    <lineage>
        <taxon>Eukaryota</taxon>
        <taxon>Viridiplantae</taxon>
        <taxon>Streptophyta</taxon>
        <taxon>Embryophyta</taxon>
        <taxon>Tracheophyta</taxon>
        <taxon>Spermatophyta</taxon>
        <taxon>Magnoliopsida</taxon>
        <taxon>eudicotyledons</taxon>
        <taxon>Gunneridae</taxon>
        <taxon>Pentapetalae</taxon>
        <taxon>asterids</taxon>
        <taxon>lamiids</taxon>
        <taxon>Lamiales</taxon>
        <taxon>Phrymaceae</taxon>
        <taxon>Erythranthe</taxon>
    </lineage>
</organism>
<dbReference type="SUPFAM" id="SSF53474">
    <property type="entry name" value="alpha/beta-Hydrolases"/>
    <property type="match status" value="1"/>
</dbReference>
<evidence type="ECO:0000256" key="10">
    <source>
        <dbReference type="ARBA" id="ARBA00038856"/>
    </source>
</evidence>
<keyword evidence="7" id="KW-1207">Sterol metabolism</keyword>
<dbReference type="EC" id="5.3.3.1" evidence="10"/>
<evidence type="ECO:0000256" key="3">
    <source>
        <dbReference type="ARBA" id="ARBA00022630"/>
    </source>
</evidence>
<dbReference type="PROSITE" id="PS00198">
    <property type="entry name" value="4FE4S_FER_1"/>
    <property type="match status" value="1"/>
</dbReference>
<evidence type="ECO:0000256" key="1">
    <source>
        <dbReference type="ARBA" id="ARBA00001974"/>
    </source>
</evidence>
<proteinExistence type="predicted"/>
<comment type="cofactor">
    <cofactor evidence="1">
        <name>FAD</name>
        <dbReference type="ChEBI" id="CHEBI:57692"/>
    </cofactor>
</comment>
<dbReference type="GO" id="GO:0004769">
    <property type="term" value="F:steroid Delta-isomerase activity"/>
    <property type="evidence" value="ECO:0007669"/>
    <property type="project" value="UniProtKB-EC"/>
</dbReference>
<dbReference type="Gene3D" id="3.50.50.60">
    <property type="entry name" value="FAD/NAD(P)-binding domain"/>
    <property type="match status" value="2"/>
</dbReference>
<dbReference type="SUPFAM" id="SSF51905">
    <property type="entry name" value="FAD/NAD(P)-binding domain"/>
    <property type="match status" value="1"/>
</dbReference>
<dbReference type="InterPro" id="IPR007867">
    <property type="entry name" value="GMC_OxRtase_C"/>
</dbReference>
<evidence type="ECO:0000256" key="2">
    <source>
        <dbReference type="ARBA" id="ARBA00022548"/>
    </source>
</evidence>
<dbReference type="Gene3D" id="3.40.50.1820">
    <property type="entry name" value="alpha/beta hydrolase"/>
    <property type="match status" value="1"/>
</dbReference>
<dbReference type="PANTHER" id="PTHR47470">
    <property type="entry name" value="CHOLESTEROL OXIDASE"/>
    <property type="match status" value="1"/>
</dbReference>
<gene>
    <name evidence="17" type="ORF">MIMGU_mgv1a023959mg</name>
</gene>
<keyword evidence="3" id="KW-0285">Flavoprotein</keyword>
<reference evidence="17 18" key="1">
    <citation type="journal article" date="2013" name="Proc. Natl. Acad. Sci. U.S.A.">
        <title>Fine-scale variation in meiotic recombination in Mimulus inferred from population shotgun sequencing.</title>
        <authorList>
            <person name="Hellsten U."/>
            <person name="Wright K.M."/>
            <person name="Jenkins J."/>
            <person name="Shu S."/>
            <person name="Yuan Y."/>
            <person name="Wessler S.R."/>
            <person name="Schmutz J."/>
            <person name="Willis J.H."/>
            <person name="Rokhsar D.S."/>
        </authorList>
    </citation>
    <scope>NUCLEOTIDE SEQUENCE [LARGE SCALE GENOMIC DNA]</scope>
    <source>
        <strain evidence="18">cv. DUN x IM62</strain>
    </source>
</reference>
<name>A0A022R5M0_ERYGU</name>
<evidence type="ECO:0000256" key="11">
    <source>
        <dbReference type="ARBA" id="ARBA00049645"/>
    </source>
</evidence>
<evidence type="ECO:0000256" key="13">
    <source>
        <dbReference type="ARBA" id="ARBA00049744"/>
    </source>
</evidence>
<keyword evidence="2" id="KW-0153">Cholesterol metabolism</keyword>
<feature type="non-terminal residue" evidence="17">
    <location>
        <position position="1"/>
    </location>
</feature>
<dbReference type="Proteomes" id="UP000030748">
    <property type="component" value="Unassembled WGS sequence"/>
</dbReference>
<dbReference type="AlphaFoldDB" id="A0A022R5M0"/>
<evidence type="ECO:0000313" key="18">
    <source>
        <dbReference type="Proteomes" id="UP000030748"/>
    </source>
</evidence>
<dbReference type="InterPro" id="IPR017900">
    <property type="entry name" value="4Fe4S_Fe_S_CS"/>
</dbReference>
<evidence type="ECO:0000256" key="7">
    <source>
        <dbReference type="ARBA" id="ARBA00023166"/>
    </source>
</evidence>
<evidence type="ECO:0000256" key="9">
    <source>
        <dbReference type="ARBA" id="ARBA00023235"/>
    </source>
</evidence>
<protein>
    <recommendedName>
        <fullName evidence="13">Cholesterol oxidase</fullName>
        <ecNumber evidence="12">1.1.3.6</ecNumber>
        <ecNumber evidence="10">5.3.3.1</ecNumber>
    </recommendedName>
    <alternativeName>
        <fullName evidence="14">Cholesterol isomerase</fullName>
    </alternativeName>
</protein>
<evidence type="ECO:0000256" key="6">
    <source>
        <dbReference type="ARBA" id="ARBA00023098"/>
    </source>
</evidence>
<dbReference type="EC" id="1.1.3.6" evidence="12"/>
<dbReference type="eggNOG" id="ENOG502QSPJ">
    <property type="taxonomic scope" value="Eukaryota"/>
</dbReference>
<evidence type="ECO:0000259" key="16">
    <source>
        <dbReference type="PROSITE" id="PS51379"/>
    </source>
</evidence>
<keyword evidence="6" id="KW-0443">Lipid metabolism</keyword>
<dbReference type="EMBL" id="KI630617">
    <property type="protein sequence ID" value="EYU35521.1"/>
    <property type="molecule type" value="Genomic_DNA"/>
</dbReference>
<feature type="transmembrane region" description="Helical" evidence="15">
    <location>
        <begin position="908"/>
        <end position="930"/>
    </location>
</feature>
<evidence type="ECO:0000256" key="14">
    <source>
        <dbReference type="ARBA" id="ARBA00049778"/>
    </source>
</evidence>
<keyword evidence="15" id="KW-0472">Membrane</keyword>
<dbReference type="InterPro" id="IPR036188">
    <property type="entry name" value="FAD/NAD-bd_sf"/>
</dbReference>
<keyword evidence="9" id="KW-0413">Isomerase</keyword>
<accession>A0A022R5M0</accession>
<evidence type="ECO:0000256" key="8">
    <source>
        <dbReference type="ARBA" id="ARBA00023221"/>
    </source>
</evidence>
<dbReference type="GO" id="GO:0016995">
    <property type="term" value="F:cholesterol oxidase activity"/>
    <property type="evidence" value="ECO:0007669"/>
    <property type="project" value="UniProtKB-EC"/>
</dbReference>
<evidence type="ECO:0000256" key="12">
    <source>
        <dbReference type="ARBA" id="ARBA00049723"/>
    </source>
</evidence>
<evidence type="ECO:0000256" key="4">
    <source>
        <dbReference type="ARBA" id="ARBA00022827"/>
    </source>
</evidence>
<feature type="domain" description="4Fe-4S ferredoxin-type" evidence="16">
    <location>
        <begin position="106"/>
        <end position="136"/>
    </location>
</feature>
<dbReference type="PANTHER" id="PTHR47470:SF1">
    <property type="entry name" value="FAD-DEPENDENT OXIDOREDUCTASE 2 FAD BINDING DOMAIN-CONTAINING PROTEIN"/>
    <property type="match status" value="1"/>
</dbReference>
<sequence>VHIEDDSLAATACGLGGGSLVNAGVMLPTPARARRDPRWPKPWEKDWDLYVGSASEMLRVQNIPFEFQNSKIMQQVIDHNEYEKNIHSNPMKLSMSFDIEEHVSESRKSLETSGNCLACGNCLSGCPYNAKNSTDKTYLISAIQSAVIPTAYPCFIFKGITTYKWQYRNSLLLLDIIDRLKHFIAGWKHNQSAMVLNAMGYDESNGKLTFEKTTNKITFLPPHDPLLPKKIEAFQKIAKKIGGTLFMSRYRSTSVHLLGGCIVSTDVSSGVCNSDGQVFDRSSSSGVHSGLYICDASLIPCSVGINPCLTIAAAAEHVSKNLVLNATKYVRNFVGNKNYVQKRGFVSKFKTKKRFDSLENSEKSRRNLRGKVRGYILCKGIETDKMYIVHGEVDLCKIDTKTPHTQYMHYHLLIAASSGSRYVFEGRKIMNPYLVGLYAWRESTTLDVTLRKITNNIEENAINLKGKLRISFLELLQSAYALEGGSKYRFIFLLMQSLLTTYITQTPRGSLVTFAPTKFTREPYPNSTIHEVQTDEDCVIYCRHWICCYSQTELSEQKKPYPVLLINGYSTESYCLPTEPNDLVRTLLKQGRDVWLLKTRLDPSNNSSDILSIEDIGTTDIPAAMNMIKVFYGESKSTKVHVVAHCVGGLAVHISLMGGYISSKYIASLSCTNSSMFFKLTASSLFKMRLPLVQMSMAIMGKNKTLPLLQTSTASFRHRLLKSIARLIPRYERCSYDECEVFSGIFGNTFWHENVSESMHHWTHKENLRKLPMSAFPHLRRICNTGFIVDGKGENSYLIHPERMAVPTLYISGGRPILVTKETSFLANKYMKLHQPGYRHERVVVDGFGHSDLLIGQKSDEKVFPHIQNHIELAEDEMSSFKKQREYNKCMKEVLAWSCDLYEDGEKIGSWVLPLITIILLVFIFIKLFFLC</sequence>